<protein>
    <recommendedName>
        <fullName evidence="7">Lysozyme</fullName>
        <ecNumber evidence="7">3.2.1.17</ecNumber>
    </recommendedName>
</protein>
<reference evidence="8 9" key="1">
    <citation type="submission" date="2023-07" db="EMBL/GenBank/DDBJ databases">
        <title>Sorghum-associated microbial communities from plants grown in Nebraska, USA.</title>
        <authorList>
            <person name="Schachtman D."/>
        </authorList>
    </citation>
    <scope>NUCLEOTIDE SEQUENCE [LARGE SCALE GENOMIC DNA]</scope>
    <source>
        <strain evidence="8 9">DS1314</strain>
    </source>
</reference>
<dbReference type="InterPro" id="IPR023346">
    <property type="entry name" value="Lysozyme-like_dom_sf"/>
</dbReference>
<proteinExistence type="inferred from homology"/>
<dbReference type="PANTHER" id="PTHR38107">
    <property type="match status" value="1"/>
</dbReference>
<evidence type="ECO:0000256" key="6">
    <source>
        <dbReference type="ARBA" id="ARBA00023295"/>
    </source>
</evidence>
<organism evidence="8 9">
    <name type="scientific">Paenibacillus tundrae</name>
    <dbReference type="NCBI Taxonomy" id="528187"/>
    <lineage>
        <taxon>Bacteria</taxon>
        <taxon>Bacillati</taxon>
        <taxon>Bacillota</taxon>
        <taxon>Bacilli</taxon>
        <taxon>Bacillales</taxon>
        <taxon>Paenibacillaceae</taxon>
        <taxon>Paenibacillus</taxon>
    </lineage>
</organism>
<keyword evidence="5" id="KW-1035">Host cytoplasm</keyword>
<keyword evidence="6 7" id="KW-0326">Glycosidase</keyword>
<dbReference type="CDD" id="cd00737">
    <property type="entry name" value="lyz_endolysin_autolysin"/>
    <property type="match status" value="1"/>
</dbReference>
<evidence type="ECO:0000313" key="8">
    <source>
        <dbReference type="EMBL" id="MDQ0169195.1"/>
    </source>
</evidence>
<evidence type="ECO:0000256" key="7">
    <source>
        <dbReference type="RuleBase" id="RU003788"/>
    </source>
</evidence>
<dbReference type="InterPro" id="IPR002196">
    <property type="entry name" value="Glyco_hydro_24"/>
</dbReference>
<accession>A0ABT9W7H2</accession>
<sequence length="207" mass="22787">MFKISKVGIDLIKSFEGCKLTAYKPYAHEEYWTIGWGHYGSDVKPGQTITQAQADAMLISDLARYEAYVNNPVYVPLTNKLNQNQFDALVSFCYNTGQSNLKKLCVAPRTLAQIAAKMPEYNKAGGKVSNGLVRRRKAEVTLFNSPVKETPRPENEVTALVNGKEIEGAILIGGTVLIPLRAAGNNIPGAEVKWDKETLTARLDTPK</sequence>
<dbReference type="PANTHER" id="PTHR38107:SF3">
    <property type="entry name" value="LYSOZYME RRRD-RELATED"/>
    <property type="match status" value="1"/>
</dbReference>
<dbReference type="EC" id="3.2.1.17" evidence="7"/>
<comment type="similarity">
    <text evidence="7">Belongs to the glycosyl hydrolase 24 family.</text>
</comment>
<evidence type="ECO:0000256" key="1">
    <source>
        <dbReference type="ARBA" id="ARBA00000632"/>
    </source>
</evidence>
<dbReference type="InterPro" id="IPR034690">
    <property type="entry name" value="Endolysin_T4_type"/>
</dbReference>
<comment type="caution">
    <text evidence="8">The sequence shown here is derived from an EMBL/GenBank/DDBJ whole genome shotgun (WGS) entry which is preliminary data.</text>
</comment>
<keyword evidence="9" id="KW-1185">Reference proteome</keyword>
<dbReference type="InterPro" id="IPR033907">
    <property type="entry name" value="Endolysin_autolysin"/>
</dbReference>
<keyword evidence="2 7" id="KW-0929">Antimicrobial</keyword>
<name>A0ABT9W7H2_9BACL</name>
<dbReference type="SUPFAM" id="SSF53955">
    <property type="entry name" value="Lysozyme-like"/>
    <property type="match status" value="1"/>
</dbReference>
<keyword evidence="3 7" id="KW-0081">Bacteriolytic enzyme</keyword>
<dbReference type="EMBL" id="JAUSTI010000001">
    <property type="protein sequence ID" value="MDQ0169195.1"/>
    <property type="molecule type" value="Genomic_DNA"/>
</dbReference>
<dbReference type="RefSeq" id="WP_307213016.1">
    <property type="nucleotide sequence ID" value="NZ_JAUSTI010000001.1"/>
</dbReference>
<evidence type="ECO:0000313" key="9">
    <source>
        <dbReference type="Proteomes" id="UP001233836"/>
    </source>
</evidence>
<dbReference type="Proteomes" id="UP001233836">
    <property type="component" value="Unassembled WGS sequence"/>
</dbReference>
<evidence type="ECO:0000256" key="2">
    <source>
        <dbReference type="ARBA" id="ARBA00022529"/>
    </source>
</evidence>
<dbReference type="Pfam" id="PF00959">
    <property type="entry name" value="Phage_lysozyme"/>
    <property type="match status" value="1"/>
</dbReference>
<keyword evidence="4 7" id="KW-0378">Hydrolase</keyword>
<dbReference type="HAMAP" id="MF_04110">
    <property type="entry name" value="ENDOLYSIN_T4"/>
    <property type="match status" value="1"/>
</dbReference>
<dbReference type="Gene3D" id="1.10.530.40">
    <property type="match status" value="1"/>
</dbReference>
<dbReference type="InterPro" id="IPR051018">
    <property type="entry name" value="Bacteriophage_GH24"/>
</dbReference>
<comment type="catalytic activity">
    <reaction evidence="1 7">
        <text>Hydrolysis of (1-&gt;4)-beta-linkages between N-acetylmuramic acid and N-acetyl-D-glucosamine residues in a peptidoglycan and between N-acetyl-D-glucosamine residues in chitodextrins.</text>
        <dbReference type="EC" id="3.2.1.17"/>
    </reaction>
</comment>
<evidence type="ECO:0000256" key="4">
    <source>
        <dbReference type="ARBA" id="ARBA00022801"/>
    </source>
</evidence>
<dbReference type="InterPro" id="IPR023347">
    <property type="entry name" value="Lysozyme_dom_sf"/>
</dbReference>
<evidence type="ECO:0000256" key="3">
    <source>
        <dbReference type="ARBA" id="ARBA00022638"/>
    </source>
</evidence>
<gene>
    <name evidence="8" type="ORF">J2T19_000632</name>
</gene>
<evidence type="ECO:0000256" key="5">
    <source>
        <dbReference type="ARBA" id="ARBA00023200"/>
    </source>
</evidence>